<keyword evidence="9" id="KW-1185">Reference proteome</keyword>
<feature type="region of interest" description="Disordered" evidence="7">
    <location>
        <begin position="91"/>
        <end position="117"/>
    </location>
</feature>
<comment type="function">
    <text evidence="6">Part of the dynactin complex that activates the molecular motor dynein for ultra-processive transport along microtubules.</text>
</comment>
<organism evidence="8 9">
    <name type="scientific">Karstenula rhodostoma CBS 690.94</name>
    <dbReference type="NCBI Taxonomy" id="1392251"/>
    <lineage>
        <taxon>Eukaryota</taxon>
        <taxon>Fungi</taxon>
        <taxon>Dikarya</taxon>
        <taxon>Ascomycota</taxon>
        <taxon>Pezizomycotina</taxon>
        <taxon>Dothideomycetes</taxon>
        <taxon>Pleosporomycetidae</taxon>
        <taxon>Pleosporales</taxon>
        <taxon>Massarineae</taxon>
        <taxon>Didymosphaeriaceae</taxon>
        <taxon>Karstenula</taxon>
    </lineage>
</organism>
<keyword evidence="5" id="KW-0206">Cytoskeleton</keyword>
<keyword evidence="4" id="KW-0963">Cytoplasm</keyword>
<dbReference type="InterPro" id="IPR027777">
    <property type="entry name" value="DCTN6"/>
</dbReference>
<evidence type="ECO:0000256" key="4">
    <source>
        <dbReference type="ARBA" id="ARBA00022490"/>
    </source>
</evidence>
<name>A0A9P4UG56_9PLEO</name>
<dbReference type="Proteomes" id="UP000799764">
    <property type="component" value="Unassembled WGS sequence"/>
</dbReference>
<dbReference type="EMBL" id="MU001494">
    <property type="protein sequence ID" value="KAF2449226.1"/>
    <property type="molecule type" value="Genomic_DNA"/>
</dbReference>
<evidence type="ECO:0000313" key="9">
    <source>
        <dbReference type="Proteomes" id="UP000799764"/>
    </source>
</evidence>
<accession>A0A9P4UG56</accession>
<protein>
    <recommendedName>
        <fullName evidence="3">Dynactin subunit 6</fullName>
    </recommendedName>
</protein>
<dbReference type="SUPFAM" id="SSF51161">
    <property type="entry name" value="Trimeric LpxA-like enzymes"/>
    <property type="match status" value="1"/>
</dbReference>
<dbReference type="Gene3D" id="2.160.10.10">
    <property type="entry name" value="Hexapeptide repeat proteins"/>
    <property type="match status" value="1"/>
</dbReference>
<dbReference type="GO" id="GO:0007052">
    <property type="term" value="P:mitotic spindle organization"/>
    <property type="evidence" value="ECO:0007669"/>
    <property type="project" value="TreeGrafter"/>
</dbReference>
<dbReference type="AlphaFoldDB" id="A0A9P4UG56"/>
<evidence type="ECO:0000256" key="1">
    <source>
        <dbReference type="ARBA" id="ARBA00004245"/>
    </source>
</evidence>
<gene>
    <name evidence="8" type="ORF">P171DRAFT_451530</name>
</gene>
<feature type="region of interest" description="Disordered" evidence="7">
    <location>
        <begin position="1"/>
        <end position="21"/>
    </location>
</feature>
<evidence type="ECO:0000256" key="7">
    <source>
        <dbReference type="SAM" id="MobiDB-lite"/>
    </source>
</evidence>
<comment type="similarity">
    <text evidence="2">Belongs to the dynactin subunits 5/6 family. Dynactin subunit 6 subfamily.</text>
</comment>
<dbReference type="InterPro" id="IPR011004">
    <property type="entry name" value="Trimer_LpxA-like_sf"/>
</dbReference>
<dbReference type="PANTHER" id="PTHR13072:SF0">
    <property type="entry name" value="DYNACTIN SUBUNIT 6"/>
    <property type="match status" value="1"/>
</dbReference>
<feature type="compositionally biased region" description="Basic and acidic residues" evidence="7">
    <location>
        <begin position="1"/>
        <end position="12"/>
    </location>
</feature>
<evidence type="ECO:0000256" key="3">
    <source>
        <dbReference type="ARBA" id="ARBA00016573"/>
    </source>
</evidence>
<evidence type="ECO:0000256" key="2">
    <source>
        <dbReference type="ARBA" id="ARBA00007719"/>
    </source>
</evidence>
<dbReference type="OrthoDB" id="2355at2759"/>
<evidence type="ECO:0000256" key="5">
    <source>
        <dbReference type="ARBA" id="ARBA00023212"/>
    </source>
</evidence>
<reference evidence="8" key="1">
    <citation type="journal article" date="2020" name="Stud. Mycol.">
        <title>101 Dothideomycetes genomes: a test case for predicting lifestyles and emergence of pathogens.</title>
        <authorList>
            <person name="Haridas S."/>
            <person name="Albert R."/>
            <person name="Binder M."/>
            <person name="Bloem J."/>
            <person name="Labutti K."/>
            <person name="Salamov A."/>
            <person name="Andreopoulos B."/>
            <person name="Baker S."/>
            <person name="Barry K."/>
            <person name="Bills G."/>
            <person name="Bluhm B."/>
            <person name="Cannon C."/>
            <person name="Castanera R."/>
            <person name="Culley D."/>
            <person name="Daum C."/>
            <person name="Ezra D."/>
            <person name="Gonzalez J."/>
            <person name="Henrissat B."/>
            <person name="Kuo A."/>
            <person name="Liang C."/>
            <person name="Lipzen A."/>
            <person name="Lutzoni F."/>
            <person name="Magnuson J."/>
            <person name="Mondo S."/>
            <person name="Nolan M."/>
            <person name="Ohm R."/>
            <person name="Pangilinan J."/>
            <person name="Park H.-J."/>
            <person name="Ramirez L."/>
            <person name="Alfaro M."/>
            <person name="Sun H."/>
            <person name="Tritt A."/>
            <person name="Yoshinaga Y."/>
            <person name="Zwiers L.-H."/>
            <person name="Turgeon B."/>
            <person name="Goodwin S."/>
            <person name="Spatafora J."/>
            <person name="Crous P."/>
            <person name="Grigoriev I."/>
        </authorList>
    </citation>
    <scope>NUCLEOTIDE SEQUENCE</scope>
    <source>
        <strain evidence="8">CBS 690.94</strain>
    </source>
</reference>
<evidence type="ECO:0000256" key="6">
    <source>
        <dbReference type="ARBA" id="ARBA00034687"/>
    </source>
</evidence>
<evidence type="ECO:0000313" key="8">
    <source>
        <dbReference type="EMBL" id="KAF2449226.1"/>
    </source>
</evidence>
<comment type="subcellular location">
    <subcellularLocation>
        <location evidence="1">Cytoplasm</location>
        <location evidence="1">Cytoskeleton</location>
    </subcellularLocation>
</comment>
<dbReference type="PANTHER" id="PTHR13072">
    <property type="entry name" value="DYNACTIN 6"/>
    <property type="match status" value="1"/>
</dbReference>
<dbReference type="GO" id="GO:0070840">
    <property type="term" value="F:dynein complex binding"/>
    <property type="evidence" value="ECO:0007669"/>
    <property type="project" value="TreeGrafter"/>
</dbReference>
<sequence>MSARPTRPDSSRRTSATNKRTSILPKHTALFIDPSALIAQHAGFTGTQPITVGPNAVLHPHAKVSSTLAPVVIGENVVLWERTKIGVGMGDSMDESKRSSVASMASRTSVRDSSRGEGTVLGRNVTVEATATVEAAEVGEGSIIEVGAYVGKGCVIGKFCTIVAHCVLPAYTLIPDYMVVHSATEYRLNKTLLLRPQVLEMRISFHTTQINTFKKLVPNQVAKWVS</sequence>
<feature type="compositionally biased region" description="Polar residues" evidence="7">
    <location>
        <begin position="99"/>
        <end position="108"/>
    </location>
</feature>
<proteinExistence type="inferred from homology"/>
<comment type="caution">
    <text evidence="8">The sequence shown here is derived from an EMBL/GenBank/DDBJ whole genome shotgun (WGS) entry which is preliminary data.</text>
</comment>
<dbReference type="GO" id="GO:0005869">
    <property type="term" value="C:dynactin complex"/>
    <property type="evidence" value="ECO:0007669"/>
    <property type="project" value="InterPro"/>
</dbReference>